<reference evidence="7 8" key="1">
    <citation type="journal article" date="2016" name="Nat. Commun.">
        <title>Thousands of microbial genomes shed light on interconnected biogeochemical processes in an aquifer system.</title>
        <authorList>
            <person name="Anantharaman K."/>
            <person name="Brown C.T."/>
            <person name="Hug L.A."/>
            <person name="Sharon I."/>
            <person name="Castelle C.J."/>
            <person name="Probst A.J."/>
            <person name="Thomas B.C."/>
            <person name="Singh A."/>
            <person name="Wilkins M.J."/>
            <person name="Karaoz U."/>
            <person name="Brodie E.L."/>
            <person name="Williams K.H."/>
            <person name="Hubbard S.S."/>
            <person name="Banfield J.F."/>
        </authorList>
    </citation>
    <scope>NUCLEOTIDE SEQUENCE [LARGE SCALE GENOMIC DNA]</scope>
</reference>
<keyword evidence="2 3" id="KW-0186">Copper</keyword>
<feature type="domain" description="Thioredoxin" evidence="6">
    <location>
        <begin position="35"/>
        <end position="205"/>
    </location>
</feature>
<organism evidence="7 8">
    <name type="scientific">Candidatus Muproteobacteria bacterium RBG_16_65_34</name>
    <dbReference type="NCBI Taxonomy" id="1817760"/>
    <lineage>
        <taxon>Bacteria</taxon>
        <taxon>Pseudomonadati</taxon>
        <taxon>Pseudomonadota</taxon>
        <taxon>Candidatus Muproteobacteria</taxon>
    </lineage>
</organism>
<proteinExistence type="inferred from homology"/>
<feature type="disulfide bond" description="Redox-active" evidence="4">
    <location>
        <begin position="73"/>
        <end position="77"/>
    </location>
</feature>
<name>A0A1F6TUF9_9PROT</name>
<evidence type="ECO:0000256" key="4">
    <source>
        <dbReference type="PIRSR" id="PIRSR603782-2"/>
    </source>
</evidence>
<evidence type="ECO:0000313" key="7">
    <source>
        <dbReference type="EMBL" id="OGI48770.1"/>
    </source>
</evidence>
<dbReference type="STRING" id="1817760.A2151_00260"/>
<dbReference type="Gene3D" id="3.40.30.10">
    <property type="entry name" value="Glutaredoxin"/>
    <property type="match status" value="1"/>
</dbReference>
<evidence type="ECO:0000256" key="2">
    <source>
        <dbReference type="ARBA" id="ARBA00023008"/>
    </source>
</evidence>
<sequence>MVRATRYLRYLIASLLVLLLAACTQAPPKFKGLDLSQVDWGGDFELTAHTGKRVKASEFRGKVLILFFGYTHCPDICVPTLAKLAAVVKRLGADAERVQVVFVTVDPQHDTPAQLAPFVANFHPSFIGLTGTAQEIAAVASDYKIAYQKAATGHGLKGAPQHELIEHFGGVLIKDAQGKLRLLYALEHTDADIEHDVRLLLKAKS</sequence>
<dbReference type="SUPFAM" id="SSF52833">
    <property type="entry name" value="Thioredoxin-like"/>
    <property type="match status" value="1"/>
</dbReference>
<evidence type="ECO:0000256" key="5">
    <source>
        <dbReference type="SAM" id="SignalP"/>
    </source>
</evidence>
<dbReference type="EMBL" id="MFSU01000019">
    <property type="protein sequence ID" value="OGI48770.1"/>
    <property type="molecule type" value="Genomic_DNA"/>
</dbReference>
<feature type="chain" id="PRO_5009526856" description="Thioredoxin domain-containing protein" evidence="5">
    <location>
        <begin position="27"/>
        <end position="205"/>
    </location>
</feature>
<dbReference type="AlphaFoldDB" id="A0A1F6TUF9"/>
<keyword evidence="5" id="KW-0732">Signal</keyword>
<gene>
    <name evidence="7" type="ORF">A2151_00260</name>
</gene>
<dbReference type="InterPro" id="IPR036249">
    <property type="entry name" value="Thioredoxin-like_sf"/>
</dbReference>
<comment type="similarity">
    <text evidence="1">Belongs to the SCO1/2 family.</text>
</comment>
<feature type="binding site" evidence="3">
    <location>
        <position position="77"/>
    </location>
    <ligand>
        <name>Cu cation</name>
        <dbReference type="ChEBI" id="CHEBI:23378"/>
    </ligand>
</feature>
<dbReference type="CDD" id="cd02968">
    <property type="entry name" value="SCO"/>
    <property type="match status" value="1"/>
</dbReference>
<comment type="caution">
    <text evidence="7">The sequence shown here is derived from an EMBL/GenBank/DDBJ whole genome shotgun (WGS) entry which is preliminary data.</text>
</comment>
<dbReference type="Proteomes" id="UP000178885">
    <property type="component" value="Unassembled WGS sequence"/>
</dbReference>
<evidence type="ECO:0000259" key="6">
    <source>
        <dbReference type="PROSITE" id="PS51352"/>
    </source>
</evidence>
<keyword evidence="3" id="KW-0479">Metal-binding</keyword>
<protein>
    <recommendedName>
        <fullName evidence="6">Thioredoxin domain-containing protein</fullName>
    </recommendedName>
</protein>
<evidence type="ECO:0000256" key="3">
    <source>
        <dbReference type="PIRSR" id="PIRSR603782-1"/>
    </source>
</evidence>
<dbReference type="InterPro" id="IPR013766">
    <property type="entry name" value="Thioredoxin_domain"/>
</dbReference>
<dbReference type="FunFam" id="3.40.30.10:FF:000013">
    <property type="entry name" value="Blast:Protein SCO1 homolog, mitochondrial"/>
    <property type="match status" value="1"/>
</dbReference>
<dbReference type="InterPro" id="IPR003782">
    <property type="entry name" value="SCO1/SenC"/>
</dbReference>
<dbReference type="PANTHER" id="PTHR12151:SF25">
    <property type="entry name" value="LINALOOL DEHYDRATASE_ISOMERASE DOMAIN-CONTAINING PROTEIN"/>
    <property type="match status" value="1"/>
</dbReference>
<dbReference type="GO" id="GO:0046872">
    <property type="term" value="F:metal ion binding"/>
    <property type="evidence" value="ECO:0007669"/>
    <property type="project" value="UniProtKB-KW"/>
</dbReference>
<feature type="binding site" evidence="3">
    <location>
        <position position="167"/>
    </location>
    <ligand>
        <name>Cu cation</name>
        <dbReference type="ChEBI" id="CHEBI:23378"/>
    </ligand>
</feature>
<accession>A0A1F6TUF9</accession>
<dbReference type="PROSITE" id="PS51257">
    <property type="entry name" value="PROKAR_LIPOPROTEIN"/>
    <property type="match status" value="1"/>
</dbReference>
<feature type="signal peptide" evidence="5">
    <location>
        <begin position="1"/>
        <end position="26"/>
    </location>
</feature>
<dbReference type="PANTHER" id="PTHR12151">
    <property type="entry name" value="ELECTRON TRANSPORT PROTIN SCO1/SENC FAMILY MEMBER"/>
    <property type="match status" value="1"/>
</dbReference>
<evidence type="ECO:0000256" key="1">
    <source>
        <dbReference type="ARBA" id="ARBA00010996"/>
    </source>
</evidence>
<dbReference type="PROSITE" id="PS51352">
    <property type="entry name" value="THIOREDOXIN_2"/>
    <property type="match status" value="1"/>
</dbReference>
<evidence type="ECO:0000313" key="8">
    <source>
        <dbReference type="Proteomes" id="UP000178885"/>
    </source>
</evidence>
<feature type="binding site" evidence="3">
    <location>
        <position position="73"/>
    </location>
    <ligand>
        <name>Cu cation</name>
        <dbReference type="ChEBI" id="CHEBI:23378"/>
    </ligand>
</feature>
<keyword evidence="4" id="KW-1015">Disulfide bond</keyword>
<dbReference type="Pfam" id="PF02630">
    <property type="entry name" value="SCO1-SenC"/>
    <property type="match status" value="1"/>
</dbReference>